<dbReference type="GO" id="GO:0009888">
    <property type="term" value="P:tissue development"/>
    <property type="evidence" value="ECO:0007669"/>
    <property type="project" value="TreeGrafter"/>
</dbReference>
<keyword evidence="2" id="KW-0424">Laminin EGF-like domain</keyword>
<sequence>MPRLPQPFLLLLLPFLCHFVVRAAYFSQFSSMRQPERDPCYDSSGRPIRCVPDFINAAYGKPVIASSTCGSDRKPSSFCVVSESTGGLLQEKCELCDPSDPRLAHPAALLTDLNNANNSTCWVSEPTSAYPNNVTLTLSLGKKFEITYVSLHFCGRLADSLAIYKSANRGRSWTPMQFYSTECQKVYQRTKEAPINRENEQVGMHVTVNIPRQAWTAKNAVHSTTTARGHVPLRKMQMPALRAIATYTRASAASTPNFTVSAATKAAAFV</sequence>
<accession>A0A183BZ44</accession>
<feature type="domain" description="Laminin N-terminal" evidence="4">
    <location>
        <begin position="46"/>
        <end position="270"/>
    </location>
</feature>
<dbReference type="PANTHER" id="PTHR10574">
    <property type="entry name" value="NETRIN/LAMININ-RELATED"/>
    <property type="match status" value="1"/>
</dbReference>
<evidence type="ECO:0000256" key="1">
    <source>
        <dbReference type="ARBA" id="ARBA00023157"/>
    </source>
</evidence>
<evidence type="ECO:0000256" key="2">
    <source>
        <dbReference type="ARBA" id="ARBA00023292"/>
    </source>
</evidence>
<name>A0A183BZ44_GLOPA</name>
<dbReference type="WBParaSite" id="GPLIN_000588500">
    <property type="protein sequence ID" value="GPLIN_000588500"/>
    <property type="gene ID" value="GPLIN_000588500"/>
</dbReference>
<keyword evidence="3" id="KW-0732">Signal</keyword>
<dbReference type="SMART" id="SM00136">
    <property type="entry name" value="LamNT"/>
    <property type="match status" value="1"/>
</dbReference>
<dbReference type="AlphaFoldDB" id="A0A183BZ44"/>
<evidence type="ECO:0000259" key="4">
    <source>
        <dbReference type="PROSITE" id="PS51117"/>
    </source>
</evidence>
<dbReference type="Proteomes" id="UP000050741">
    <property type="component" value="Unassembled WGS sequence"/>
</dbReference>
<reference evidence="5" key="1">
    <citation type="submission" date="2013-12" db="EMBL/GenBank/DDBJ databases">
        <authorList>
            <person name="Aslett M."/>
        </authorList>
    </citation>
    <scope>NUCLEOTIDE SEQUENCE [LARGE SCALE GENOMIC DNA]</scope>
    <source>
        <strain evidence="5">Lindley</strain>
    </source>
</reference>
<keyword evidence="5" id="KW-1185">Reference proteome</keyword>
<dbReference type="GO" id="GO:0009887">
    <property type="term" value="P:animal organ morphogenesis"/>
    <property type="evidence" value="ECO:0007669"/>
    <property type="project" value="TreeGrafter"/>
</dbReference>
<dbReference type="GO" id="GO:0005604">
    <property type="term" value="C:basement membrane"/>
    <property type="evidence" value="ECO:0007669"/>
    <property type="project" value="TreeGrafter"/>
</dbReference>
<evidence type="ECO:0000313" key="6">
    <source>
        <dbReference type="WBParaSite" id="GPLIN_000588500"/>
    </source>
</evidence>
<organism evidence="5 6">
    <name type="scientific">Globodera pallida</name>
    <name type="common">Potato cyst nematode worm</name>
    <name type="synonym">Heterodera pallida</name>
    <dbReference type="NCBI Taxonomy" id="36090"/>
    <lineage>
        <taxon>Eukaryota</taxon>
        <taxon>Metazoa</taxon>
        <taxon>Ecdysozoa</taxon>
        <taxon>Nematoda</taxon>
        <taxon>Chromadorea</taxon>
        <taxon>Rhabditida</taxon>
        <taxon>Tylenchina</taxon>
        <taxon>Tylenchomorpha</taxon>
        <taxon>Tylenchoidea</taxon>
        <taxon>Heteroderidae</taxon>
        <taxon>Heteroderinae</taxon>
        <taxon>Globodera</taxon>
    </lineage>
</organism>
<reference evidence="6" key="3">
    <citation type="submission" date="2016-06" db="UniProtKB">
        <authorList>
            <consortium name="WormBaseParasite"/>
        </authorList>
    </citation>
    <scope>IDENTIFICATION</scope>
</reference>
<feature type="signal peptide" evidence="3">
    <location>
        <begin position="1"/>
        <end position="23"/>
    </location>
</feature>
<dbReference type="InterPro" id="IPR008211">
    <property type="entry name" value="Laminin_N"/>
</dbReference>
<dbReference type="PANTHER" id="PTHR10574:SF365">
    <property type="entry name" value="NETRIN-A-RELATED"/>
    <property type="match status" value="1"/>
</dbReference>
<reference evidence="5" key="2">
    <citation type="submission" date="2014-05" db="EMBL/GenBank/DDBJ databases">
        <title>The genome and life-stage specific transcriptomes of Globodera pallida elucidate key aspects of plant parasitism by a cyst nematode.</title>
        <authorList>
            <person name="Cotton J.A."/>
            <person name="Lilley C.J."/>
            <person name="Jones L.M."/>
            <person name="Kikuchi T."/>
            <person name="Reid A.J."/>
            <person name="Thorpe P."/>
            <person name="Tsai I.J."/>
            <person name="Beasley H."/>
            <person name="Blok V."/>
            <person name="Cock P.J.A."/>
            <person name="Van den Akker S.E."/>
            <person name="Holroyd N."/>
            <person name="Hunt M."/>
            <person name="Mantelin S."/>
            <person name="Naghra H."/>
            <person name="Pain A."/>
            <person name="Palomares-Rius J.E."/>
            <person name="Zarowiecki M."/>
            <person name="Berriman M."/>
            <person name="Jones J.T."/>
            <person name="Urwin P.E."/>
        </authorList>
    </citation>
    <scope>NUCLEOTIDE SEQUENCE [LARGE SCALE GENOMIC DNA]</scope>
    <source>
        <strain evidence="5">Lindley</strain>
    </source>
</reference>
<protein>
    <submittedName>
        <fullName evidence="6">Laminin N-terminal domain-containing protein</fullName>
    </submittedName>
</protein>
<dbReference type="Gene3D" id="2.60.120.260">
    <property type="entry name" value="Galactose-binding domain-like"/>
    <property type="match status" value="1"/>
</dbReference>
<dbReference type="GO" id="GO:0016358">
    <property type="term" value="P:dendrite development"/>
    <property type="evidence" value="ECO:0007669"/>
    <property type="project" value="TreeGrafter"/>
</dbReference>
<proteinExistence type="predicted"/>
<evidence type="ECO:0000313" key="5">
    <source>
        <dbReference type="Proteomes" id="UP000050741"/>
    </source>
</evidence>
<dbReference type="GO" id="GO:0008045">
    <property type="term" value="P:motor neuron axon guidance"/>
    <property type="evidence" value="ECO:0007669"/>
    <property type="project" value="TreeGrafter"/>
</dbReference>
<keyword evidence="1" id="KW-1015">Disulfide bond</keyword>
<dbReference type="Pfam" id="PF00055">
    <property type="entry name" value="Laminin_N"/>
    <property type="match status" value="1"/>
</dbReference>
<evidence type="ECO:0000256" key="3">
    <source>
        <dbReference type="SAM" id="SignalP"/>
    </source>
</evidence>
<feature type="chain" id="PRO_5008146852" evidence="3">
    <location>
        <begin position="24"/>
        <end position="270"/>
    </location>
</feature>
<dbReference type="InterPro" id="IPR050440">
    <property type="entry name" value="Laminin/Netrin_ECM"/>
</dbReference>
<dbReference type="PROSITE" id="PS51117">
    <property type="entry name" value="LAMININ_NTER"/>
    <property type="match status" value="1"/>
</dbReference>